<dbReference type="CDD" id="cd05269">
    <property type="entry name" value="TMR_SDR_a"/>
    <property type="match status" value="1"/>
</dbReference>
<dbReference type="RefSeq" id="WP_106688378.1">
    <property type="nucleotide sequence ID" value="NZ_CP061703.1"/>
</dbReference>
<dbReference type="Proteomes" id="UP001149142">
    <property type="component" value="Unassembled WGS sequence"/>
</dbReference>
<name>A0ABT4RWR9_9FLAO</name>
<gene>
    <name evidence="2" type="ORF">OOZ35_02080</name>
</gene>
<dbReference type="Gene3D" id="3.90.25.10">
    <property type="entry name" value="UDP-galactose 4-epimerase, domain 1"/>
    <property type="match status" value="1"/>
</dbReference>
<evidence type="ECO:0000313" key="3">
    <source>
        <dbReference type="Proteomes" id="UP001149142"/>
    </source>
</evidence>
<evidence type="ECO:0000313" key="2">
    <source>
        <dbReference type="EMBL" id="MDA0176273.1"/>
    </source>
</evidence>
<proteinExistence type="predicted"/>
<comment type="caution">
    <text evidence="2">The sequence shown here is derived from an EMBL/GenBank/DDBJ whole genome shotgun (WGS) entry which is preliminary data.</text>
</comment>
<feature type="domain" description="NmrA-like" evidence="1">
    <location>
        <begin position="2"/>
        <end position="265"/>
    </location>
</feature>
<accession>A0ABT4RWR9</accession>
<dbReference type="SUPFAM" id="SSF51735">
    <property type="entry name" value="NAD(P)-binding Rossmann-fold domains"/>
    <property type="match status" value="1"/>
</dbReference>
<evidence type="ECO:0000259" key="1">
    <source>
        <dbReference type="Pfam" id="PF05368"/>
    </source>
</evidence>
<dbReference type="InterPro" id="IPR036291">
    <property type="entry name" value="NAD(P)-bd_dom_sf"/>
</dbReference>
<keyword evidence="3" id="KW-1185">Reference proteome</keyword>
<dbReference type="InterPro" id="IPR052718">
    <property type="entry name" value="NmrA-type_oxidoreductase"/>
</dbReference>
<dbReference type="Pfam" id="PF05368">
    <property type="entry name" value="NmrA"/>
    <property type="match status" value="1"/>
</dbReference>
<dbReference type="EMBL" id="JAPFGC010000002">
    <property type="protein sequence ID" value="MDA0176273.1"/>
    <property type="molecule type" value="Genomic_DNA"/>
</dbReference>
<dbReference type="PANTHER" id="PTHR47129:SF1">
    <property type="entry name" value="NMRA-LIKE DOMAIN-CONTAINING PROTEIN"/>
    <property type="match status" value="1"/>
</dbReference>
<protein>
    <submittedName>
        <fullName evidence="2">SDR family oxidoreductase</fullName>
    </submittedName>
</protein>
<reference evidence="2" key="1">
    <citation type="submission" date="2022-11" db="EMBL/GenBank/DDBJ databases">
        <title>Refractory cell wall polysaccharides provide important carbon source for microbial heterotrophs in the hadal ocean.</title>
        <authorList>
            <person name="Zhu X."/>
        </authorList>
    </citation>
    <scope>NUCLEOTIDE SEQUENCE</scope>
    <source>
        <strain evidence="2">MTRN7</strain>
    </source>
</reference>
<dbReference type="Gene3D" id="3.40.50.720">
    <property type="entry name" value="NAD(P)-binding Rossmann-like Domain"/>
    <property type="match status" value="1"/>
</dbReference>
<organism evidence="2 3">
    <name type="scientific">Mesoflavibacter profundi</name>
    <dbReference type="NCBI Taxonomy" id="2708110"/>
    <lineage>
        <taxon>Bacteria</taxon>
        <taxon>Pseudomonadati</taxon>
        <taxon>Bacteroidota</taxon>
        <taxon>Flavobacteriia</taxon>
        <taxon>Flavobacteriales</taxon>
        <taxon>Flavobacteriaceae</taxon>
        <taxon>Mesoflavibacter</taxon>
    </lineage>
</organism>
<sequence>MILVTGATGEYGTHAIHSLIEKDVVPSNISALVRSEEKAHALKEKGVNIKIGDYNDYNSLVEAFKGVDKLLFVSGSEIGTREAQHKNVINAAKEAGVDFIAYTSFIRNVDAKDSAIGFLQDTHQKTEQWIKDSGIDYTILQNGLYLDILPMFLGENVIKDGILLPAEDGKSNSVLRAELAEAAAHVLTTSGHKNQTYPLVNNEAVTYQEIANQLSSIKGETVNYTSPKPDTYQTILKENNVPDEYIGMLTSFSVAQAKGELQLENNTLEQFLGRKPKTVKQYLTEVYS</sequence>
<dbReference type="InterPro" id="IPR008030">
    <property type="entry name" value="NmrA-like"/>
</dbReference>
<dbReference type="PANTHER" id="PTHR47129">
    <property type="entry name" value="QUINONE OXIDOREDUCTASE 2"/>
    <property type="match status" value="1"/>
</dbReference>